<gene>
    <name evidence="1" type="ORF">K7G82_00550</name>
</gene>
<evidence type="ECO:0008006" key="3">
    <source>
        <dbReference type="Google" id="ProtNLM"/>
    </source>
</evidence>
<dbReference type="Gene3D" id="2.60.120.10">
    <property type="entry name" value="Jelly Rolls"/>
    <property type="match status" value="1"/>
</dbReference>
<dbReference type="SUPFAM" id="SSF51182">
    <property type="entry name" value="RmlC-like cupins"/>
    <property type="match status" value="1"/>
</dbReference>
<organism evidence="1 2">
    <name type="scientific">Sphingomonas colocasiae</name>
    <dbReference type="NCBI Taxonomy" id="1848973"/>
    <lineage>
        <taxon>Bacteria</taxon>
        <taxon>Pseudomonadati</taxon>
        <taxon>Pseudomonadota</taxon>
        <taxon>Alphaproteobacteria</taxon>
        <taxon>Sphingomonadales</taxon>
        <taxon>Sphingomonadaceae</taxon>
        <taxon>Sphingomonas</taxon>
    </lineage>
</organism>
<accession>A0ABS7PIH6</accession>
<dbReference type="RefSeq" id="WP_222987873.1">
    <property type="nucleotide sequence ID" value="NZ_JAINVV010000001.1"/>
</dbReference>
<dbReference type="InterPro" id="IPR011051">
    <property type="entry name" value="RmlC_Cupin_sf"/>
</dbReference>
<reference evidence="1 2" key="1">
    <citation type="submission" date="2021-08" db="EMBL/GenBank/DDBJ databases">
        <authorList>
            <person name="Tuo L."/>
        </authorList>
    </citation>
    <scope>NUCLEOTIDE SEQUENCE [LARGE SCALE GENOMIC DNA]</scope>
    <source>
        <strain evidence="1 2">JCM 31229</strain>
    </source>
</reference>
<protein>
    <recommendedName>
        <fullName evidence="3">Cupin type-1 domain-containing protein</fullName>
    </recommendedName>
</protein>
<proteinExistence type="predicted"/>
<dbReference type="Proteomes" id="UP000706039">
    <property type="component" value="Unassembled WGS sequence"/>
</dbReference>
<dbReference type="EMBL" id="JAINVV010000001">
    <property type="protein sequence ID" value="MBY8820759.1"/>
    <property type="molecule type" value="Genomic_DNA"/>
</dbReference>
<dbReference type="InterPro" id="IPR014710">
    <property type="entry name" value="RmlC-like_jellyroll"/>
</dbReference>
<keyword evidence="2" id="KW-1185">Reference proteome</keyword>
<evidence type="ECO:0000313" key="1">
    <source>
        <dbReference type="EMBL" id="MBY8820759.1"/>
    </source>
</evidence>
<evidence type="ECO:0000313" key="2">
    <source>
        <dbReference type="Proteomes" id="UP000706039"/>
    </source>
</evidence>
<comment type="caution">
    <text evidence="1">The sequence shown here is derived from an EMBL/GenBank/DDBJ whole genome shotgun (WGS) entry which is preliminary data.</text>
</comment>
<name>A0ABS7PIH6_9SPHN</name>
<sequence length="292" mass="31112">MSIVHDRAAAVAATVSRIRAIGLSPDPALNTPDKVADASDALRTLAARADLFPVAHFPLKLGGISGFYRLTEDDDFRNALYISVSPAKFFNARPHAHAHWALIAGVAGTEHNVIYERADDGSEPGTGRLRKTREVPVRAGDVLYMPRPEYHTVEYDGSETAINLHFYGLGLDSPEGLRAPSFRAADSDRYDIDSRPHAYWGVPRLANDEIAAARATAPGLAVIAVGAALPGHPDIAVIADPETPTITSDIAADVPILLVGSETATEIAAERLSRQGRTTVLRTEAAEAIAAL</sequence>